<keyword evidence="1" id="KW-0732">Signal</keyword>
<evidence type="ECO:0000313" key="3">
    <source>
        <dbReference type="EMBL" id="TCU98607.1"/>
    </source>
</evidence>
<dbReference type="EMBL" id="SMBU01000010">
    <property type="protein sequence ID" value="TCU98607.1"/>
    <property type="molecule type" value="Genomic_DNA"/>
</dbReference>
<sequence length="206" mass="21749">MAHFSLGVLAGWTSGIAAAAAEAPVILVVGDSLSAEYGLKPGDGWVALLQKRLAEQKKPQRVVNASISGDTTAGGRSRLPAALRTHKPAIVVIELGGNDALRGLPLSSTRDNLTAMTKAAREAGAKLIVVGMQVPPNYGAAYGKEFAGLFEQVAREAHAGLVPFLLKGVAERPDVADWFQPDRIHPLAKAHPLMLDNVWQALKPLL</sequence>
<dbReference type="Proteomes" id="UP000295110">
    <property type="component" value="Unassembled WGS sequence"/>
</dbReference>
<dbReference type="SUPFAM" id="SSF52266">
    <property type="entry name" value="SGNH hydrolase"/>
    <property type="match status" value="1"/>
</dbReference>
<dbReference type="InterPro" id="IPR013830">
    <property type="entry name" value="SGNH_hydro"/>
</dbReference>
<dbReference type="PANTHER" id="PTHR30383:SF24">
    <property type="entry name" value="THIOESTERASE 1_PROTEASE 1_LYSOPHOSPHOLIPASE L1"/>
    <property type="match status" value="1"/>
</dbReference>
<dbReference type="Gene3D" id="3.40.50.1110">
    <property type="entry name" value="SGNH hydrolase"/>
    <property type="match status" value="1"/>
</dbReference>
<evidence type="ECO:0000256" key="1">
    <source>
        <dbReference type="SAM" id="SignalP"/>
    </source>
</evidence>
<name>A0A4R3V5K8_ROSSA</name>
<dbReference type="CDD" id="cd01822">
    <property type="entry name" value="Lysophospholipase_L1_like"/>
    <property type="match status" value="1"/>
</dbReference>
<dbReference type="InterPro" id="IPR036514">
    <property type="entry name" value="SGNH_hydro_sf"/>
</dbReference>
<proteinExistence type="predicted"/>
<comment type="caution">
    <text evidence="3">The sequence shown here is derived from an EMBL/GenBank/DDBJ whole genome shotgun (WGS) entry which is preliminary data.</text>
</comment>
<feature type="signal peptide" evidence="1">
    <location>
        <begin position="1"/>
        <end position="19"/>
    </location>
</feature>
<keyword evidence="4" id="KW-1185">Reference proteome</keyword>
<dbReference type="AlphaFoldDB" id="A0A4R3V5K8"/>
<protein>
    <submittedName>
        <fullName evidence="3">Acyl-CoA thioesterase-1</fullName>
    </submittedName>
</protein>
<evidence type="ECO:0000313" key="4">
    <source>
        <dbReference type="Proteomes" id="UP000295110"/>
    </source>
</evidence>
<dbReference type="PANTHER" id="PTHR30383">
    <property type="entry name" value="THIOESTERASE 1/PROTEASE 1/LYSOPHOSPHOLIPASE L1"/>
    <property type="match status" value="1"/>
</dbReference>
<reference evidence="3 4" key="1">
    <citation type="submission" date="2019-03" db="EMBL/GenBank/DDBJ databases">
        <title>Genomic Encyclopedia of Type Strains, Phase IV (KMG-IV): sequencing the most valuable type-strain genomes for metagenomic binning, comparative biology and taxonomic classification.</title>
        <authorList>
            <person name="Goeker M."/>
        </authorList>
    </citation>
    <scope>NUCLEOTIDE SEQUENCE [LARGE SCALE GENOMIC DNA]</scope>
    <source>
        <strain evidence="3 4">DSM 654</strain>
    </source>
</reference>
<organism evidence="3 4">
    <name type="scientific">Roseateles saccharophilus</name>
    <name type="common">Pseudomonas saccharophila</name>
    <dbReference type="NCBI Taxonomy" id="304"/>
    <lineage>
        <taxon>Bacteria</taxon>
        <taxon>Pseudomonadati</taxon>
        <taxon>Pseudomonadota</taxon>
        <taxon>Betaproteobacteria</taxon>
        <taxon>Burkholderiales</taxon>
        <taxon>Sphaerotilaceae</taxon>
        <taxon>Roseateles</taxon>
    </lineage>
</organism>
<gene>
    <name evidence="3" type="ORF">EV671_101056</name>
</gene>
<dbReference type="GO" id="GO:0004622">
    <property type="term" value="F:phosphatidylcholine lysophospholipase activity"/>
    <property type="evidence" value="ECO:0007669"/>
    <property type="project" value="TreeGrafter"/>
</dbReference>
<accession>A0A4R3V5K8</accession>
<dbReference type="InterPro" id="IPR051532">
    <property type="entry name" value="Ester_Hydrolysis_Enzymes"/>
</dbReference>
<dbReference type="Pfam" id="PF13472">
    <property type="entry name" value="Lipase_GDSL_2"/>
    <property type="match status" value="1"/>
</dbReference>
<feature type="chain" id="PRO_5020945645" evidence="1">
    <location>
        <begin position="20"/>
        <end position="206"/>
    </location>
</feature>
<evidence type="ECO:0000259" key="2">
    <source>
        <dbReference type="Pfam" id="PF13472"/>
    </source>
</evidence>
<feature type="domain" description="SGNH hydrolase-type esterase" evidence="2">
    <location>
        <begin position="28"/>
        <end position="191"/>
    </location>
</feature>